<reference evidence="1" key="1">
    <citation type="journal article" date="2015" name="Nature">
        <title>Complex archaea that bridge the gap between prokaryotes and eukaryotes.</title>
        <authorList>
            <person name="Spang A."/>
            <person name="Saw J.H."/>
            <person name="Jorgensen S.L."/>
            <person name="Zaremba-Niedzwiedzka K."/>
            <person name="Martijn J."/>
            <person name="Lind A.E."/>
            <person name="van Eijk R."/>
            <person name="Schleper C."/>
            <person name="Guy L."/>
            <person name="Ettema T.J."/>
        </authorList>
    </citation>
    <scope>NUCLEOTIDE SEQUENCE</scope>
</reference>
<comment type="caution">
    <text evidence="1">The sequence shown here is derived from an EMBL/GenBank/DDBJ whole genome shotgun (WGS) entry which is preliminary data.</text>
</comment>
<name>A0A0F8ZN39_9ZZZZ</name>
<gene>
    <name evidence="1" type="ORF">LCGC14_2950100</name>
</gene>
<evidence type="ECO:0000313" key="1">
    <source>
        <dbReference type="EMBL" id="KKK67834.1"/>
    </source>
</evidence>
<proteinExistence type="predicted"/>
<dbReference type="Gene3D" id="3.70.10.10">
    <property type="match status" value="1"/>
</dbReference>
<accession>A0A0F8ZN39</accession>
<protein>
    <recommendedName>
        <fullName evidence="2">Proliferating cell nuclear antigen PCNA N-terminal domain-containing protein</fullName>
    </recommendedName>
</protein>
<evidence type="ECO:0008006" key="2">
    <source>
        <dbReference type="Google" id="ProtNLM"/>
    </source>
</evidence>
<dbReference type="AlphaFoldDB" id="A0A0F8ZN39"/>
<organism evidence="1">
    <name type="scientific">marine sediment metagenome</name>
    <dbReference type="NCBI Taxonomy" id="412755"/>
    <lineage>
        <taxon>unclassified sequences</taxon>
        <taxon>metagenomes</taxon>
        <taxon>ecological metagenomes</taxon>
    </lineage>
</organism>
<feature type="non-terminal residue" evidence="1">
    <location>
        <position position="236"/>
    </location>
</feature>
<dbReference type="EMBL" id="LAZR01059415">
    <property type="protein sequence ID" value="KKK67834.1"/>
    <property type="molecule type" value="Genomic_DNA"/>
</dbReference>
<sequence length="236" mass="27708">MTETDQITEKKEVKHQISILEFDCYEFYKFIESIEKYTNELELVFENREFYIEFMNASRIMMCKCSKSIDVIEPFEKMKFGINTRDFKLILKTRKKDKKTVELTFDNTKNHIELVKTSEAYNSKIVKTLNLLDLDLKVIPMDNLLKIEYPAKANFPISFLEDFFYESANYSEIVDIEINDIEGLIFSETGIIGTSRYLIENQYCNSIEGNERGAYSYTYLTPIKPLLPILVNSDIT</sequence>
<dbReference type="InterPro" id="IPR046938">
    <property type="entry name" value="DNA_clamp_sf"/>
</dbReference>
<dbReference type="SUPFAM" id="SSF55979">
    <property type="entry name" value="DNA clamp"/>
    <property type="match status" value="1"/>
</dbReference>